<evidence type="ECO:0000256" key="1">
    <source>
        <dbReference type="ARBA" id="ARBA00004173"/>
    </source>
</evidence>
<organism evidence="8 9">
    <name type="scientific">Aspergillus uvarum CBS 121591</name>
    <dbReference type="NCBI Taxonomy" id="1448315"/>
    <lineage>
        <taxon>Eukaryota</taxon>
        <taxon>Fungi</taxon>
        <taxon>Dikarya</taxon>
        <taxon>Ascomycota</taxon>
        <taxon>Pezizomycotina</taxon>
        <taxon>Eurotiomycetes</taxon>
        <taxon>Eurotiomycetidae</taxon>
        <taxon>Eurotiales</taxon>
        <taxon>Aspergillaceae</taxon>
        <taxon>Aspergillus</taxon>
        <taxon>Aspergillus subgen. Circumdati</taxon>
    </lineage>
</organism>
<keyword evidence="4" id="KW-0809">Transit peptide</keyword>
<evidence type="ECO:0000256" key="2">
    <source>
        <dbReference type="ARBA" id="ARBA00005543"/>
    </source>
</evidence>
<reference evidence="8 9" key="1">
    <citation type="submission" date="2016-12" db="EMBL/GenBank/DDBJ databases">
        <title>The genomes of Aspergillus section Nigri reveals drivers in fungal speciation.</title>
        <authorList>
            <consortium name="DOE Joint Genome Institute"/>
            <person name="Vesth T.C."/>
            <person name="Nybo J."/>
            <person name="Theobald S."/>
            <person name="Brandl J."/>
            <person name="Frisvad J.C."/>
            <person name="Nielsen K.F."/>
            <person name="Lyhne E.K."/>
            <person name="Kogle M.E."/>
            <person name="Kuo A."/>
            <person name="Riley R."/>
            <person name="Clum A."/>
            <person name="Nolan M."/>
            <person name="Lipzen A."/>
            <person name="Salamov A."/>
            <person name="Henrissat B."/>
            <person name="Wiebenga A."/>
            <person name="De Vries R.P."/>
            <person name="Grigoriev I.V."/>
            <person name="Mortensen U.H."/>
            <person name="Andersen M.R."/>
            <person name="Baker S.E."/>
        </authorList>
    </citation>
    <scope>NUCLEOTIDE SEQUENCE [LARGE SCALE GENOMIC DNA]</scope>
    <source>
        <strain evidence="8 9">CBS 121591</strain>
    </source>
</reference>
<evidence type="ECO:0000256" key="5">
    <source>
        <dbReference type="ARBA" id="ARBA00023128"/>
    </source>
</evidence>
<evidence type="ECO:0000256" key="6">
    <source>
        <dbReference type="ARBA" id="ARBA00031849"/>
    </source>
</evidence>
<dbReference type="PANTHER" id="PTHR36091:SF1">
    <property type="entry name" value="ALTERED INHERITANCE OF MITOCHONDRIA PROTEIN 9, MITOCHONDRIAL"/>
    <property type="match status" value="1"/>
</dbReference>
<dbReference type="EMBL" id="KZ821709">
    <property type="protein sequence ID" value="PYH80488.1"/>
    <property type="molecule type" value="Genomic_DNA"/>
</dbReference>
<keyword evidence="5" id="KW-0496">Mitochondrion</keyword>
<comment type="similarity">
    <text evidence="2">Belongs to the AIM9 family.</text>
</comment>
<dbReference type="AlphaFoldDB" id="A0A319CXW5"/>
<dbReference type="OrthoDB" id="2831558at2759"/>
<keyword evidence="9" id="KW-1185">Reference proteome</keyword>
<comment type="subcellular location">
    <subcellularLocation>
        <location evidence="1">Mitochondrion</location>
    </subcellularLocation>
</comment>
<dbReference type="Proteomes" id="UP000248340">
    <property type="component" value="Unassembled WGS sequence"/>
</dbReference>
<dbReference type="STRING" id="1448315.A0A319CXW5"/>
<evidence type="ECO:0000256" key="7">
    <source>
        <dbReference type="SAM" id="SignalP"/>
    </source>
</evidence>
<dbReference type="VEuPathDB" id="FungiDB:BO82DRAFT_417498"/>
<name>A0A319CXW5_9EURO</name>
<accession>A0A319CXW5</accession>
<dbReference type="InterPro" id="IPR051035">
    <property type="entry name" value="Mito_inheritance_9"/>
</dbReference>
<dbReference type="RefSeq" id="XP_025490688.1">
    <property type="nucleotide sequence ID" value="XM_025640024.1"/>
</dbReference>
<dbReference type="PANTHER" id="PTHR36091">
    <property type="entry name" value="ALTERED INHERITANCE OF MITOCHONDRIA PROTEIN 9, MITOCHONDRIAL"/>
    <property type="match status" value="1"/>
</dbReference>
<dbReference type="GeneID" id="37142766"/>
<keyword evidence="7" id="KW-0732">Signal</keyword>
<proteinExistence type="inferred from homology"/>
<evidence type="ECO:0000313" key="8">
    <source>
        <dbReference type="EMBL" id="PYH80488.1"/>
    </source>
</evidence>
<evidence type="ECO:0000256" key="4">
    <source>
        <dbReference type="ARBA" id="ARBA00022946"/>
    </source>
</evidence>
<gene>
    <name evidence="8" type="ORF">BO82DRAFT_417498</name>
</gene>
<dbReference type="SUPFAM" id="SSF56112">
    <property type="entry name" value="Protein kinase-like (PK-like)"/>
    <property type="match status" value="1"/>
</dbReference>
<evidence type="ECO:0000256" key="3">
    <source>
        <dbReference type="ARBA" id="ARBA00016197"/>
    </source>
</evidence>
<evidence type="ECO:0000313" key="9">
    <source>
        <dbReference type="Proteomes" id="UP000248340"/>
    </source>
</evidence>
<protein>
    <recommendedName>
        <fullName evidence="3">Altered inheritance of mitochondria protein 9, mitochondrial</fullName>
    </recommendedName>
    <alternativeName>
        <fullName evidence="6">Found in mitochondrial proteome protein 29</fullName>
    </alternativeName>
</protein>
<feature type="signal peptide" evidence="7">
    <location>
        <begin position="1"/>
        <end position="16"/>
    </location>
</feature>
<sequence>MLFFLTRLLPCCGSCSEPPFLQGRAISSVLVQHHHYGEHSSTAKIFPAITIRIPCIMNIDFMSRSPHRRSRAVLIQTVSLALHSAKDAEQLAARYRKFRLPALIDAAIGVAGSYASSCTKVIKCIEGQYNKSLILSMDNGQEVVAQLHNPNAGPKFYTSASEVATRQFLRDHLAIPVPRIYLWTADETNAVGAEYILEQPLGLLWSKLPFSARSYIVDIERRLSSVTFPGHGCIYFQSGWNQTQNTPILFQYKPQTVEVGPDLPSARLDLQRGPFKNMAEYARAIARNEIQWAQTHAQPRMNVRRSEEQPETADEYLGLLERYACAQLDSQCYGPGTSEPAVTP</sequence>
<feature type="chain" id="PRO_5016318883" description="Altered inheritance of mitochondria protein 9, mitochondrial" evidence="7">
    <location>
        <begin position="17"/>
        <end position="344"/>
    </location>
</feature>
<dbReference type="GO" id="GO:0005739">
    <property type="term" value="C:mitochondrion"/>
    <property type="evidence" value="ECO:0007669"/>
    <property type="project" value="UniProtKB-SubCell"/>
</dbReference>
<dbReference type="InterPro" id="IPR011009">
    <property type="entry name" value="Kinase-like_dom_sf"/>
</dbReference>